<accession>A0ABQ7T980</accession>
<sequence>MAALMLLTQRVFVSPVILILLILAHSRVPGTEGCMQCGAQFKNLKIRFARLCAQYRERFPHANCTKHPWGRGSVQGFALDEASLDLLLEKTHRVFRVIEINQSLSDFPKYWNWLHEVKMPEQSREEGAASVFNCSTCLRTDVPCWDLKTCYPDFGSVRELEHTRRLNRRKRILQ</sequence>
<name>A0ABQ7T980_PHRPL</name>
<dbReference type="EMBL" id="JAIPUX010000521">
    <property type="protein sequence ID" value="KAH0626074.1"/>
    <property type="molecule type" value="Genomic_DNA"/>
</dbReference>
<dbReference type="Proteomes" id="UP000826234">
    <property type="component" value="Unassembled WGS sequence"/>
</dbReference>
<evidence type="ECO:0000313" key="3">
    <source>
        <dbReference type="Proteomes" id="UP000826234"/>
    </source>
</evidence>
<feature type="signal peptide" evidence="1">
    <location>
        <begin position="1"/>
        <end position="26"/>
    </location>
</feature>
<feature type="chain" id="PRO_5046418486" evidence="1">
    <location>
        <begin position="27"/>
        <end position="174"/>
    </location>
</feature>
<organism evidence="2 3">
    <name type="scientific">Phrynosoma platyrhinos</name>
    <name type="common">Desert horned lizard</name>
    <dbReference type="NCBI Taxonomy" id="52577"/>
    <lineage>
        <taxon>Eukaryota</taxon>
        <taxon>Metazoa</taxon>
        <taxon>Chordata</taxon>
        <taxon>Craniata</taxon>
        <taxon>Vertebrata</taxon>
        <taxon>Euteleostomi</taxon>
        <taxon>Lepidosauria</taxon>
        <taxon>Squamata</taxon>
        <taxon>Bifurcata</taxon>
        <taxon>Unidentata</taxon>
        <taxon>Episquamata</taxon>
        <taxon>Toxicofera</taxon>
        <taxon>Iguania</taxon>
        <taxon>Phrynosomatidae</taxon>
        <taxon>Phrynosomatinae</taxon>
        <taxon>Phrynosoma</taxon>
    </lineage>
</organism>
<dbReference type="PANTHER" id="PTHR38808:SF1">
    <property type="entry name" value="SPERM-EGG FUSION PROTEIN TMEM95"/>
    <property type="match status" value="1"/>
</dbReference>
<gene>
    <name evidence="2" type="ORF">JD844_000804</name>
</gene>
<dbReference type="InterPro" id="IPR027984">
    <property type="entry name" value="TMEM95"/>
</dbReference>
<dbReference type="Pfam" id="PF15203">
    <property type="entry name" value="TMEM95"/>
    <property type="match status" value="1"/>
</dbReference>
<dbReference type="PANTHER" id="PTHR38808">
    <property type="entry name" value="TRANSMEMBRANE PROTEIN 95"/>
    <property type="match status" value="1"/>
</dbReference>
<evidence type="ECO:0000256" key="1">
    <source>
        <dbReference type="SAM" id="SignalP"/>
    </source>
</evidence>
<protein>
    <submittedName>
        <fullName evidence="2">Uncharacterized protein</fullName>
    </submittedName>
</protein>
<comment type="caution">
    <text evidence="2">The sequence shown here is derived from an EMBL/GenBank/DDBJ whole genome shotgun (WGS) entry which is preliminary data.</text>
</comment>
<keyword evidence="3" id="KW-1185">Reference proteome</keyword>
<keyword evidence="1" id="KW-0732">Signal</keyword>
<proteinExistence type="predicted"/>
<reference evidence="2 3" key="1">
    <citation type="journal article" date="2022" name="Gigascience">
        <title>A chromosome-level genome assembly and annotation of the desert horned lizard, Phrynosoma platyrhinos, provides insight into chromosomal rearrangements among reptiles.</title>
        <authorList>
            <person name="Koochekian N."/>
            <person name="Ascanio A."/>
            <person name="Farleigh K."/>
            <person name="Card D.C."/>
            <person name="Schield D.R."/>
            <person name="Castoe T.A."/>
            <person name="Jezkova T."/>
        </authorList>
    </citation>
    <scope>NUCLEOTIDE SEQUENCE [LARGE SCALE GENOMIC DNA]</scope>
    <source>
        <strain evidence="2">NK-2021</strain>
    </source>
</reference>
<evidence type="ECO:0000313" key="2">
    <source>
        <dbReference type="EMBL" id="KAH0626074.1"/>
    </source>
</evidence>